<dbReference type="RefSeq" id="WP_213404310.1">
    <property type="nucleotide sequence ID" value="NZ_JAGIBT010000015.1"/>
</dbReference>
<evidence type="ECO:0000259" key="2">
    <source>
        <dbReference type="Pfam" id="PF07859"/>
    </source>
</evidence>
<dbReference type="PANTHER" id="PTHR48081">
    <property type="entry name" value="AB HYDROLASE SUPERFAMILY PROTEIN C4A8.06C"/>
    <property type="match status" value="1"/>
</dbReference>
<evidence type="ECO:0000313" key="4">
    <source>
        <dbReference type="Proteomes" id="UP000680020"/>
    </source>
</evidence>
<dbReference type="PANTHER" id="PTHR48081:SF3">
    <property type="entry name" value="ALPHA_BETA HYDROLASE FOLD-3 DOMAIN-CONTAINING PROTEIN"/>
    <property type="match status" value="1"/>
</dbReference>
<dbReference type="AlphaFoldDB" id="A0AB35C1H1"/>
<gene>
    <name evidence="3" type="ORF">J7561_09565</name>
</gene>
<dbReference type="EMBL" id="JAGIBU010000014">
    <property type="protein sequence ID" value="MBS7825442.1"/>
    <property type="molecule type" value="Genomic_DNA"/>
</dbReference>
<dbReference type="InterPro" id="IPR029058">
    <property type="entry name" value="AB_hydrolase_fold"/>
</dbReference>
<reference evidence="3" key="1">
    <citation type="submission" date="2021-03" db="EMBL/GenBank/DDBJ databases">
        <title>Identification and antibiotic profiling of Wohlfahrtiimonas chitiniclastica, an underestimated human pathogen.</title>
        <authorList>
            <person name="Kopf A."/>
            <person name="Bunk B."/>
            <person name="Coldewey S."/>
            <person name="Gunzer F."/>
            <person name="Riedel T."/>
            <person name="Schroettner P."/>
        </authorList>
    </citation>
    <scope>NUCLEOTIDE SEQUENCE</scope>
    <source>
        <strain evidence="3">DSM 100917</strain>
    </source>
</reference>
<sequence>MRFVYDTLCGVPLTAQFLPAKDLTCGSTLIYLHGGGLILGDKNDLPQRYRDQIHAAGHHLLLLDYPLAPEADLTLIHATLAEALDWFLTHYQSVLKLSSPNYYLFGRSAGAYLALLLSHKCPSMHQKGLISFYGFSDLSLPELSAPSAYYQSFPTQSDSSSYLSAVPLVSASVKSRYPLYIHYRQTGTWFQSILKRPHLMAQYSLSKDDLARLPRTFITASTTDKDVPFSASEHLAAHILDATFHPVENQYHDFDRDENNPIAKEVYAHLIDWLTLS</sequence>
<accession>A0AB35C1H1</accession>
<dbReference type="Proteomes" id="UP000680020">
    <property type="component" value="Unassembled WGS sequence"/>
</dbReference>
<organism evidence="3 4">
    <name type="scientific">Wohlfahrtiimonas chitiniclastica</name>
    <dbReference type="NCBI Taxonomy" id="400946"/>
    <lineage>
        <taxon>Bacteria</taxon>
        <taxon>Pseudomonadati</taxon>
        <taxon>Pseudomonadota</taxon>
        <taxon>Gammaproteobacteria</taxon>
        <taxon>Cardiobacteriales</taxon>
        <taxon>Ignatzschineriaceae</taxon>
        <taxon>Wohlfahrtiimonas</taxon>
    </lineage>
</organism>
<evidence type="ECO:0000256" key="1">
    <source>
        <dbReference type="ARBA" id="ARBA00022801"/>
    </source>
</evidence>
<keyword evidence="1 3" id="KW-0378">Hydrolase</keyword>
<dbReference type="InterPro" id="IPR013094">
    <property type="entry name" value="AB_hydrolase_3"/>
</dbReference>
<name>A0AB35C1H1_9GAMM</name>
<dbReference type="InterPro" id="IPR050300">
    <property type="entry name" value="GDXG_lipolytic_enzyme"/>
</dbReference>
<dbReference type="GO" id="GO:0016787">
    <property type="term" value="F:hydrolase activity"/>
    <property type="evidence" value="ECO:0007669"/>
    <property type="project" value="UniProtKB-KW"/>
</dbReference>
<feature type="domain" description="Alpha/beta hydrolase fold-3" evidence="2">
    <location>
        <begin position="29"/>
        <end position="254"/>
    </location>
</feature>
<dbReference type="Pfam" id="PF07859">
    <property type="entry name" value="Abhydrolase_3"/>
    <property type="match status" value="1"/>
</dbReference>
<dbReference type="SUPFAM" id="SSF53474">
    <property type="entry name" value="alpha/beta-Hydrolases"/>
    <property type="match status" value="1"/>
</dbReference>
<evidence type="ECO:0000313" key="3">
    <source>
        <dbReference type="EMBL" id="MBS7825442.1"/>
    </source>
</evidence>
<comment type="caution">
    <text evidence="3">The sequence shown here is derived from an EMBL/GenBank/DDBJ whole genome shotgun (WGS) entry which is preliminary data.</text>
</comment>
<protein>
    <submittedName>
        <fullName evidence="3">Alpha/beta hydrolase</fullName>
    </submittedName>
</protein>
<dbReference type="Gene3D" id="3.40.50.1820">
    <property type="entry name" value="alpha/beta hydrolase"/>
    <property type="match status" value="1"/>
</dbReference>
<proteinExistence type="predicted"/>